<name>A0A2W5VA49_9CAUL</name>
<dbReference type="PANTHER" id="PTHR43750:SF1">
    <property type="entry name" value="GDP-MANNOSE 6-DEHYDROGENASE"/>
    <property type="match status" value="1"/>
</dbReference>
<protein>
    <recommendedName>
        <fullName evidence="3 7">UDP-glucose 6-dehydrogenase</fullName>
        <ecNumber evidence="3 7">1.1.1.22</ecNumber>
    </recommendedName>
</protein>
<dbReference type="SMART" id="SM00984">
    <property type="entry name" value="UDPG_MGDP_dh_C"/>
    <property type="match status" value="1"/>
</dbReference>
<feature type="binding site" evidence="9">
    <location>
        <begin position="257"/>
        <end position="261"/>
    </location>
    <ligand>
        <name>substrate</name>
    </ligand>
</feature>
<accession>A0A2W5VA49</accession>
<evidence type="ECO:0000256" key="10">
    <source>
        <dbReference type="PIRSR" id="PIRSR500134-3"/>
    </source>
</evidence>
<dbReference type="GO" id="GO:0006065">
    <property type="term" value="P:UDP-glucuronate biosynthetic process"/>
    <property type="evidence" value="ECO:0007669"/>
    <property type="project" value="UniProtKB-UniPathway"/>
</dbReference>
<dbReference type="NCBIfam" id="TIGR03026">
    <property type="entry name" value="NDP-sugDHase"/>
    <property type="match status" value="1"/>
</dbReference>
<dbReference type="InterPro" id="IPR036291">
    <property type="entry name" value="NAD(P)-bd_dom_sf"/>
</dbReference>
<dbReference type="InterPro" id="IPR001732">
    <property type="entry name" value="UDP-Glc/GDP-Man_DH_N"/>
</dbReference>
<dbReference type="Pfam" id="PF00984">
    <property type="entry name" value="UDPG_MGDP_dh"/>
    <property type="match status" value="1"/>
</dbReference>
<feature type="active site" description="Nucleophile" evidence="8">
    <location>
        <position position="268"/>
    </location>
</feature>
<feature type="binding site" evidence="9">
    <location>
        <position position="265"/>
    </location>
    <ligand>
        <name>substrate</name>
    </ligand>
</feature>
<feature type="binding site" evidence="10">
    <location>
        <position position="35"/>
    </location>
    <ligand>
        <name>NAD(+)</name>
        <dbReference type="ChEBI" id="CHEBI:57540"/>
    </ligand>
</feature>
<evidence type="ECO:0000256" key="3">
    <source>
        <dbReference type="ARBA" id="ARBA00012954"/>
    </source>
</evidence>
<feature type="binding site" evidence="10">
    <location>
        <position position="125"/>
    </location>
    <ligand>
        <name>NAD(+)</name>
        <dbReference type="ChEBI" id="CHEBI:57540"/>
    </ligand>
</feature>
<feature type="binding site" evidence="9">
    <location>
        <position position="326"/>
    </location>
    <ligand>
        <name>substrate</name>
    </ligand>
</feature>
<dbReference type="PIRSF" id="PIRSF500134">
    <property type="entry name" value="UDPglc_DH_bac"/>
    <property type="match status" value="1"/>
</dbReference>
<dbReference type="SUPFAM" id="SSF51735">
    <property type="entry name" value="NAD(P)-binding Rossmann-fold domains"/>
    <property type="match status" value="1"/>
</dbReference>
<dbReference type="UniPathway" id="UPA00038">
    <property type="reaction ID" value="UER00491"/>
</dbReference>
<organism evidence="12 13">
    <name type="scientific">Caulobacter segnis</name>
    <dbReference type="NCBI Taxonomy" id="88688"/>
    <lineage>
        <taxon>Bacteria</taxon>
        <taxon>Pseudomonadati</taxon>
        <taxon>Pseudomonadota</taxon>
        <taxon>Alphaproteobacteria</taxon>
        <taxon>Caulobacterales</taxon>
        <taxon>Caulobacteraceae</taxon>
        <taxon>Caulobacter</taxon>
    </lineage>
</organism>
<dbReference type="Gene3D" id="3.40.50.720">
    <property type="entry name" value="NAD(P)-binding Rossmann-like Domain"/>
    <property type="match status" value="2"/>
</dbReference>
<dbReference type="EMBL" id="QFQZ01000065">
    <property type="protein sequence ID" value="PZR32245.1"/>
    <property type="molecule type" value="Genomic_DNA"/>
</dbReference>
<evidence type="ECO:0000256" key="6">
    <source>
        <dbReference type="ARBA" id="ARBA00047473"/>
    </source>
</evidence>
<dbReference type="AlphaFoldDB" id="A0A2W5VA49"/>
<feature type="binding site" evidence="10">
    <location>
        <position position="86"/>
    </location>
    <ligand>
        <name>NAD(+)</name>
        <dbReference type="ChEBI" id="CHEBI:57540"/>
    </ligand>
</feature>
<dbReference type="SUPFAM" id="SSF48179">
    <property type="entry name" value="6-phosphogluconate dehydrogenase C-terminal domain-like"/>
    <property type="match status" value="1"/>
</dbReference>
<dbReference type="GO" id="GO:0003979">
    <property type="term" value="F:UDP-glucose 6-dehydrogenase activity"/>
    <property type="evidence" value="ECO:0007669"/>
    <property type="project" value="UniProtKB-EC"/>
</dbReference>
<evidence type="ECO:0000259" key="11">
    <source>
        <dbReference type="SMART" id="SM00984"/>
    </source>
</evidence>
<dbReference type="InterPro" id="IPR014027">
    <property type="entry name" value="UDP-Glc/GDP-Man_DH_C"/>
</dbReference>
<comment type="similarity">
    <text evidence="2 7">Belongs to the UDP-glucose/GDP-mannose dehydrogenase family.</text>
</comment>
<evidence type="ECO:0000256" key="4">
    <source>
        <dbReference type="ARBA" id="ARBA00023002"/>
    </source>
</evidence>
<feature type="binding site" evidence="10">
    <location>
        <position position="333"/>
    </location>
    <ligand>
        <name>NAD(+)</name>
        <dbReference type="ChEBI" id="CHEBI:57540"/>
    </ligand>
</feature>
<dbReference type="RefSeq" id="WP_304280666.1">
    <property type="nucleotide sequence ID" value="NZ_QFQZ01000065.1"/>
</dbReference>
<dbReference type="Pfam" id="PF03721">
    <property type="entry name" value="UDPG_MGDP_dh_N"/>
    <property type="match status" value="1"/>
</dbReference>
<dbReference type="Pfam" id="PF03720">
    <property type="entry name" value="UDPG_MGDP_dh_C"/>
    <property type="match status" value="1"/>
</dbReference>
<evidence type="ECO:0000256" key="1">
    <source>
        <dbReference type="ARBA" id="ARBA00004701"/>
    </source>
</evidence>
<dbReference type="PIRSF" id="PIRSF000124">
    <property type="entry name" value="UDPglc_GDPman_dh"/>
    <property type="match status" value="1"/>
</dbReference>
<comment type="caution">
    <text evidence="12">The sequence shown here is derived from an EMBL/GenBank/DDBJ whole genome shotgun (WGS) entry which is preliminary data.</text>
</comment>
<dbReference type="InterPro" id="IPR028357">
    <property type="entry name" value="UDPglc_DH_bac"/>
</dbReference>
<dbReference type="PANTHER" id="PTHR43750">
    <property type="entry name" value="UDP-GLUCOSE 6-DEHYDROGENASE TUAD"/>
    <property type="match status" value="1"/>
</dbReference>
<dbReference type="InterPro" id="IPR017476">
    <property type="entry name" value="UDP-Glc/GDP-Man"/>
</dbReference>
<dbReference type="GO" id="GO:0051287">
    <property type="term" value="F:NAD binding"/>
    <property type="evidence" value="ECO:0007669"/>
    <property type="project" value="InterPro"/>
</dbReference>
<reference evidence="12 13" key="1">
    <citation type="submission" date="2017-08" db="EMBL/GenBank/DDBJ databases">
        <title>Infants hospitalized years apart are colonized by the same room-sourced microbial strains.</title>
        <authorList>
            <person name="Brooks B."/>
            <person name="Olm M.R."/>
            <person name="Firek B.A."/>
            <person name="Baker R."/>
            <person name="Thomas B.C."/>
            <person name="Morowitz M.J."/>
            <person name="Banfield J.F."/>
        </authorList>
    </citation>
    <scope>NUCLEOTIDE SEQUENCE [LARGE SCALE GENOMIC DNA]</scope>
    <source>
        <strain evidence="12">S2_003_000_R2_4</strain>
    </source>
</reference>
<dbReference type="PROSITE" id="PS51257">
    <property type="entry name" value="PROKAR_LIPOPROTEIN"/>
    <property type="match status" value="1"/>
</dbReference>
<keyword evidence="5 7" id="KW-0520">NAD</keyword>
<feature type="binding site" evidence="9">
    <location>
        <begin position="158"/>
        <end position="161"/>
    </location>
    <ligand>
        <name>substrate</name>
    </ligand>
</feature>
<evidence type="ECO:0000256" key="2">
    <source>
        <dbReference type="ARBA" id="ARBA00006601"/>
    </source>
</evidence>
<keyword evidence="4 7" id="KW-0560">Oxidoreductase</keyword>
<dbReference type="Proteomes" id="UP000249393">
    <property type="component" value="Unassembled WGS sequence"/>
</dbReference>
<proteinExistence type="inferred from homology"/>
<feature type="binding site" evidence="10">
    <location>
        <position position="271"/>
    </location>
    <ligand>
        <name>NAD(+)</name>
        <dbReference type="ChEBI" id="CHEBI:57540"/>
    </ligand>
</feature>
<dbReference type="SUPFAM" id="SSF52413">
    <property type="entry name" value="UDP-glucose/GDP-mannose dehydrogenase C-terminal domain"/>
    <property type="match status" value="1"/>
</dbReference>
<evidence type="ECO:0000256" key="5">
    <source>
        <dbReference type="ARBA" id="ARBA00023027"/>
    </source>
</evidence>
<feature type="binding site" evidence="10">
    <location>
        <position position="161"/>
    </location>
    <ligand>
        <name>NAD(+)</name>
        <dbReference type="ChEBI" id="CHEBI:57540"/>
    </ligand>
</feature>
<evidence type="ECO:0000313" key="13">
    <source>
        <dbReference type="Proteomes" id="UP000249393"/>
    </source>
</evidence>
<gene>
    <name evidence="12" type="ORF">DI526_17200</name>
</gene>
<dbReference type="InterPro" id="IPR036220">
    <property type="entry name" value="UDP-Glc/GDP-Man_DH_C_sf"/>
</dbReference>
<dbReference type="GO" id="GO:0000271">
    <property type="term" value="P:polysaccharide biosynthetic process"/>
    <property type="evidence" value="ECO:0007669"/>
    <property type="project" value="InterPro"/>
</dbReference>
<dbReference type="InterPro" id="IPR014026">
    <property type="entry name" value="UDP-Glc/GDP-Man_DH_dimer"/>
</dbReference>
<sequence length="420" mass="45521">MKIAIYGLGYVGLTAAGCLTKEGHSVIGVEVNEDKVMQLNAGRSPITEPGLDDLLTAAVKEGRFLAVQHVGDRLAECDMAIVCVGTPSAPDGSHNMSYIAEVSRQIALSVNRDRKEPLTVVYRSTIRPGSIEGLVYPVFHSILGDDARVIELVYNPEFLRESVAIKDYFAPPKIVIGTADGAPSKNMDLLNANIDAPVFYTGYREAEFTKFVDNTFHAVKVAFANEIGRVCLQLGISAKKVHEIFVSDTKLNISAYYTRPGGAFGGSCLPKDVRALQYISGDVGGNTHLIDSLLRSNDSHKQFLFQHCVKGLEPKAKVLMLGLAFKTDTDDLRESPNLDLARRLLQAGYDLSIYDPALEPSKLVGQNLGYAYSQLPSLADLLVSKEQIEGAKYDVVIDTGGRAGQLALSTAKLIDINALQ</sequence>
<evidence type="ECO:0000256" key="8">
    <source>
        <dbReference type="PIRSR" id="PIRSR500134-1"/>
    </source>
</evidence>
<comment type="pathway">
    <text evidence="1">Nucleotide-sugar biosynthesis; UDP-alpha-D-glucuronate biosynthesis; UDP-alpha-D-glucuronate from UDP-alpha-D-glucose: step 1/1.</text>
</comment>
<evidence type="ECO:0000256" key="7">
    <source>
        <dbReference type="PIRNR" id="PIRNR000124"/>
    </source>
</evidence>
<comment type="catalytic activity">
    <reaction evidence="6 7">
        <text>UDP-alpha-D-glucose + 2 NAD(+) + H2O = UDP-alpha-D-glucuronate + 2 NADH + 3 H(+)</text>
        <dbReference type="Rhea" id="RHEA:23596"/>
        <dbReference type="ChEBI" id="CHEBI:15377"/>
        <dbReference type="ChEBI" id="CHEBI:15378"/>
        <dbReference type="ChEBI" id="CHEBI:57540"/>
        <dbReference type="ChEBI" id="CHEBI:57945"/>
        <dbReference type="ChEBI" id="CHEBI:58052"/>
        <dbReference type="ChEBI" id="CHEBI:58885"/>
        <dbReference type="EC" id="1.1.1.22"/>
    </reaction>
</comment>
<feature type="domain" description="UDP-glucose/GDP-mannose dehydrogenase C-terminal" evidence="11">
    <location>
        <begin position="319"/>
        <end position="405"/>
    </location>
</feature>
<evidence type="ECO:0000313" key="12">
    <source>
        <dbReference type="EMBL" id="PZR32245.1"/>
    </source>
</evidence>
<dbReference type="Gene3D" id="1.20.5.170">
    <property type="match status" value="1"/>
</dbReference>
<evidence type="ECO:0000256" key="9">
    <source>
        <dbReference type="PIRSR" id="PIRSR500134-2"/>
    </source>
</evidence>
<feature type="binding site" evidence="9">
    <location>
        <position position="210"/>
    </location>
    <ligand>
        <name>substrate</name>
    </ligand>
</feature>
<dbReference type="EC" id="1.1.1.22" evidence="3 7"/>
<dbReference type="InterPro" id="IPR008927">
    <property type="entry name" value="6-PGluconate_DH-like_C_sf"/>
</dbReference>